<dbReference type="GeneID" id="19113652"/>
<dbReference type="AlphaFoldDB" id="M2MYK1"/>
<organism evidence="2 3">
    <name type="scientific">Baudoinia panamericana (strain UAMH 10762)</name>
    <name type="common">Angels' share fungus</name>
    <name type="synonym">Baudoinia compniacensis (strain UAMH 10762)</name>
    <dbReference type="NCBI Taxonomy" id="717646"/>
    <lineage>
        <taxon>Eukaryota</taxon>
        <taxon>Fungi</taxon>
        <taxon>Dikarya</taxon>
        <taxon>Ascomycota</taxon>
        <taxon>Pezizomycotina</taxon>
        <taxon>Dothideomycetes</taxon>
        <taxon>Dothideomycetidae</taxon>
        <taxon>Mycosphaerellales</taxon>
        <taxon>Teratosphaeriaceae</taxon>
        <taxon>Baudoinia</taxon>
    </lineage>
</organism>
<evidence type="ECO:0000313" key="2">
    <source>
        <dbReference type="EMBL" id="EMC91739.1"/>
    </source>
</evidence>
<feature type="compositionally biased region" description="Low complexity" evidence="1">
    <location>
        <begin position="126"/>
        <end position="135"/>
    </location>
</feature>
<dbReference type="OrthoDB" id="3644827at2759"/>
<dbReference type="RefSeq" id="XP_007680906.1">
    <property type="nucleotide sequence ID" value="XM_007682716.1"/>
</dbReference>
<gene>
    <name evidence="2" type="ORF">BAUCODRAFT_38874</name>
</gene>
<dbReference type="KEGG" id="bcom:BAUCODRAFT_38874"/>
<feature type="region of interest" description="Disordered" evidence="1">
    <location>
        <begin position="123"/>
        <end position="167"/>
    </location>
</feature>
<dbReference type="EMBL" id="KB445563">
    <property type="protein sequence ID" value="EMC91739.1"/>
    <property type="molecule type" value="Genomic_DNA"/>
</dbReference>
<sequence length="167" mass="18348">MNTPESRKRAMAYCDKLFWIAKRAHEIGLPNNLLKPKARSITTLSGHPVEVKLKFTERLQKVKDIIGSNKHIALDVLRGERLDDIVWAPISSVKRKESNTKGNGRKSVALVKAKDKKQGLVGGIKVTDATNATDGADAEDGDVEAVEEEESSEDTVVKSSAKRKRTA</sequence>
<dbReference type="HOGENOM" id="CLU_1594213_0_0_1"/>
<proteinExistence type="predicted"/>
<reference evidence="2 3" key="1">
    <citation type="journal article" date="2012" name="PLoS Pathog.">
        <title>Diverse lifestyles and strategies of plant pathogenesis encoded in the genomes of eighteen Dothideomycetes fungi.</title>
        <authorList>
            <person name="Ohm R.A."/>
            <person name="Feau N."/>
            <person name="Henrissat B."/>
            <person name="Schoch C.L."/>
            <person name="Horwitz B.A."/>
            <person name="Barry K.W."/>
            <person name="Condon B.J."/>
            <person name="Copeland A.C."/>
            <person name="Dhillon B."/>
            <person name="Glaser F."/>
            <person name="Hesse C.N."/>
            <person name="Kosti I."/>
            <person name="LaButti K."/>
            <person name="Lindquist E.A."/>
            <person name="Lucas S."/>
            <person name="Salamov A.A."/>
            <person name="Bradshaw R.E."/>
            <person name="Ciuffetti L."/>
            <person name="Hamelin R.C."/>
            <person name="Kema G.H.J."/>
            <person name="Lawrence C."/>
            <person name="Scott J.A."/>
            <person name="Spatafora J.W."/>
            <person name="Turgeon B.G."/>
            <person name="de Wit P.J.G.M."/>
            <person name="Zhong S."/>
            <person name="Goodwin S.B."/>
            <person name="Grigoriev I.V."/>
        </authorList>
    </citation>
    <scope>NUCLEOTIDE SEQUENCE [LARGE SCALE GENOMIC DNA]</scope>
    <source>
        <strain evidence="2 3">UAMH 10762</strain>
    </source>
</reference>
<keyword evidence="3" id="KW-1185">Reference proteome</keyword>
<evidence type="ECO:0000256" key="1">
    <source>
        <dbReference type="SAM" id="MobiDB-lite"/>
    </source>
</evidence>
<name>M2MYK1_BAUPA</name>
<accession>M2MYK1</accession>
<feature type="compositionally biased region" description="Acidic residues" evidence="1">
    <location>
        <begin position="136"/>
        <end position="153"/>
    </location>
</feature>
<protein>
    <submittedName>
        <fullName evidence="2">Uncharacterized protein</fullName>
    </submittedName>
</protein>
<evidence type="ECO:0000313" key="3">
    <source>
        <dbReference type="Proteomes" id="UP000011761"/>
    </source>
</evidence>
<dbReference type="Proteomes" id="UP000011761">
    <property type="component" value="Unassembled WGS sequence"/>
</dbReference>